<dbReference type="FunFam" id="3.10.50.40:FF:000094">
    <property type="entry name" value="Peptidylprolyl isomerase"/>
    <property type="match status" value="1"/>
</dbReference>
<dbReference type="Gene3D" id="3.10.50.40">
    <property type="match status" value="1"/>
</dbReference>
<sequence length="227" mass="25535">MNQAEKSLYIPGTLGPTIMLKEGLDLESLKKTNATANIEFTTEDTDYDEETDLKADENYFGSSNNFSYMLDNDSDDDETNADLTWFQRLNSKMNNITEDGGVKKMIRKEGVGSVVPSGSKVRIHYNGYMEDLDEPFDSSRIRNQPLQITLEQGQVIHGLDIGISTMRKFEIARFLIESTYAYGNMGCPPRIPGHALVCFEVELLGYSDPSALDDYEGLTDEEKRDLP</sequence>
<reference evidence="6" key="2">
    <citation type="journal article" date="2008" name="Genome Biol.">
        <title>Improved genome assembly and evidence-based global gene model set for the chordate Ciona intestinalis: new insight into intron and operon populations.</title>
        <authorList>
            <person name="Satou Y."/>
            <person name="Mineta K."/>
            <person name="Ogasawara M."/>
            <person name="Sasakura Y."/>
            <person name="Shoguchi E."/>
            <person name="Ueno K."/>
            <person name="Yamada L."/>
            <person name="Matsumoto J."/>
            <person name="Wasserscheid J."/>
            <person name="Dewar K."/>
            <person name="Wiley G.B."/>
            <person name="Macmil S.L."/>
            <person name="Roe B.A."/>
            <person name="Zeller R.W."/>
            <person name="Hastings K.E."/>
            <person name="Lemaire P."/>
            <person name="Lindquist E."/>
            <person name="Endo T."/>
            <person name="Hotta K."/>
            <person name="Inaba K."/>
        </authorList>
    </citation>
    <scope>NUCLEOTIDE SEQUENCE [LARGE SCALE GENOMIC DNA]</scope>
    <source>
        <strain evidence="6">wild type</strain>
    </source>
</reference>
<proteinExistence type="inferred from homology"/>
<reference evidence="6" key="3">
    <citation type="submission" date="2025-08" db="UniProtKB">
        <authorList>
            <consortium name="Ensembl"/>
        </authorList>
    </citation>
    <scope>IDENTIFICATION</scope>
</reference>
<dbReference type="GeneTree" id="ENSGT00940000158514"/>
<dbReference type="STRING" id="7719.ENSCINP00000001609"/>
<dbReference type="PROSITE" id="PS50059">
    <property type="entry name" value="FKBP_PPIASE"/>
    <property type="match status" value="1"/>
</dbReference>
<keyword evidence="4" id="KW-0413">Isomerase</keyword>
<dbReference type="OMA" id="ASKMIDC"/>
<reference evidence="6" key="4">
    <citation type="submission" date="2025-09" db="UniProtKB">
        <authorList>
            <consortium name="Ensembl"/>
        </authorList>
    </citation>
    <scope>IDENTIFICATION</scope>
</reference>
<dbReference type="Ensembl" id="ENSCINT00000001609.3">
    <property type="protein sequence ID" value="ENSCINP00000001609.3"/>
    <property type="gene ID" value="ENSCING00000000881.3"/>
</dbReference>
<keyword evidence="7" id="KW-1185">Reference proteome</keyword>
<keyword evidence="3" id="KW-0802">TPR repeat</keyword>
<dbReference type="SUPFAM" id="SSF54534">
    <property type="entry name" value="FKBP-like"/>
    <property type="match status" value="1"/>
</dbReference>
<dbReference type="Proteomes" id="UP000008144">
    <property type="component" value="Chromosome 2"/>
</dbReference>
<dbReference type="PANTHER" id="PTHR46674">
    <property type="entry name" value="INACTIVE PEPTIDYL-PROLYL CIS-TRANS ISOMERASE FKBP6"/>
    <property type="match status" value="1"/>
</dbReference>
<name>F6UPL4_CIOIN</name>
<evidence type="ECO:0000256" key="3">
    <source>
        <dbReference type="ARBA" id="ARBA00022803"/>
    </source>
</evidence>
<dbReference type="InterPro" id="IPR042282">
    <property type="entry name" value="FKBP6/shu"/>
</dbReference>
<comment type="catalytic activity">
    <reaction evidence="4">
        <text>[protein]-peptidylproline (omega=180) = [protein]-peptidylproline (omega=0)</text>
        <dbReference type="Rhea" id="RHEA:16237"/>
        <dbReference type="Rhea" id="RHEA-COMP:10747"/>
        <dbReference type="Rhea" id="RHEA-COMP:10748"/>
        <dbReference type="ChEBI" id="CHEBI:83833"/>
        <dbReference type="ChEBI" id="CHEBI:83834"/>
        <dbReference type="EC" id="5.2.1.8"/>
    </reaction>
</comment>
<dbReference type="Pfam" id="PF00254">
    <property type="entry name" value="FKBP_C"/>
    <property type="match status" value="1"/>
</dbReference>
<evidence type="ECO:0000259" key="5">
    <source>
        <dbReference type="PROSITE" id="PS50059"/>
    </source>
</evidence>
<dbReference type="EC" id="5.2.1.8" evidence="4"/>
<protein>
    <recommendedName>
        <fullName evidence="4">peptidylprolyl isomerase</fullName>
        <ecNumber evidence="4">5.2.1.8</ecNumber>
    </recommendedName>
</protein>
<dbReference type="AlphaFoldDB" id="F6UPL4"/>
<dbReference type="EMBL" id="EAAA01001361">
    <property type="status" value="NOT_ANNOTATED_CDS"/>
    <property type="molecule type" value="Genomic_DNA"/>
</dbReference>
<dbReference type="PANTHER" id="PTHR46674:SF1">
    <property type="entry name" value="INACTIVE PEPTIDYL-PROLYL CIS-TRANS ISOMERASE FKBP6"/>
    <property type="match status" value="1"/>
</dbReference>
<dbReference type="InterPro" id="IPR046357">
    <property type="entry name" value="PPIase_dom_sf"/>
</dbReference>
<keyword evidence="4" id="KW-0697">Rotamase</keyword>
<evidence type="ECO:0000256" key="2">
    <source>
        <dbReference type="ARBA" id="ARBA00022737"/>
    </source>
</evidence>
<dbReference type="HOGENOM" id="CLU_106533_0_0_1"/>
<evidence type="ECO:0000256" key="4">
    <source>
        <dbReference type="PROSITE-ProRule" id="PRU00277"/>
    </source>
</evidence>
<organism evidence="6 7">
    <name type="scientific">Ciona intestinalis</name>
    <name type="common">Transparent sea squirt</name>
    <name type="synonym">Ascidia intestinalis</name>
    <dbReference type="NCBI Taxonomy" id="7719"/>
    <lineage>
        <taxon>Eukaryota</taxon>
        <taxon>Metazoa</taxon>
        <taxon>Chordata</taxon>
        <taxon>Tunicata</taxon>
        <taxon>Ascidiacea</taxon>
        <taxon>Phlebobranchia</taxon>
        <taxon>Cionidae</taxon>
        <taxon>Ciona</taxon>
    </lineage>
</organism>
<accession>F6UPL4</accession>
<feature type="domain" description="PPIase FKBP-type" evidence="5">
    <location>
        <begin position="118"/>
        <end position="207"/>
    </location>
</feature>
<dbReference type="InParanoid" id="F6UPL4"/>
<dbReference type="GO" id="GO:0003755">
    <property type="term" value="F:peptidyl-prolyl cis-trans isomerase activity"/>
    <property type="evidence" value="ECO:0000318"/>
    <property type="project" value="GO_Central"/>
</dbReference>
<dbReference type="InterPro" id="IPR001179">
    <property type="entry name" value="PPIase_FKBP_dom"/>
</dbReference>
<keyword evidence="2" id="KW-0677">Repeat</keyword>
<reference evidence="7" key="1">
    <citation type="journal article" date="2002" name="Science">
        <title>The draft genome of Ciona intestinalis: insights into chordate and vertebrate origins.</title>
        <authorList>
            <person name="Dehal P."/>
            <person name="Satou Y."/>
            <person name="Campbell R.K."/>
            <person name="Chapman J."/>
            <person name="Degnan B."/>
            <person name="De Tomaso A."/>
            <person name="Davidson B."/>
            <person name="Di Gregorio A."/>
            <person name="Gelpke M."/>
            <person name="Goodstein D.M."/>
            <person name="Harafuji N."/>
            <person name="Hastings K.E."/>
            <person name="Ho I."/>
            <person name="Hotta K."/>
            <person name="Huang W."/>
            <person name="Kawashima T."/>
            <person name="Lemaire P."/>
            <person name="Martinez D."/>
            <person name="Meinertzhagen I.A."/>
            <person name="Necula S."/>
            <person name="Nonaka M."/>
            <person name="Putnam N."/>
            <person name="Rash S."/>
            <person name="Saiga H."/>
            <person name="Satake M."/>
            <person name="Terry A."/>
            <person name="Yamada L."/>
            <person name="Wang H.G."/>
            <person name="Awazu S."/>
            <person name="Azumi K."/>
            <person name="Boore J."/>
            <person name="Branno M."/>
            <person name="Chin-Bow S."/>
            <person name="DeSantis R."/>
            <person name="Doyle S."/>
            <person name="Francino P."/>
            <person name="Keys D.N."/>
            <person name="Haga S."/>
            <person name="Hayashi H."/>
            <person name="Hino K."/>
            <person name="Imai K.S."/>
            <person name="Inaba K."/>
            <person name="Kano S."/>
            <person name="Kobayashi K."/>
            <person name="Kobayashi M."/>
            <person name="Lee B.I."/>
            <person name="Makabe K.W."/>
            <person name="Manohar C."/>
            <person name="Matassi G."/>
            <person name="Medina M."/>
            <person name="Mochizuki Y."/>
            <person name="Mount S."/>
            <person name="Morishita T."/>
            <person name="Miura S."/>
            <person name="Nakayama A."/>
            <person name="Nishizaka S."/>
            <person name="Nomoto H."/>
            <person name="Ohta F."/>
            <person name="Oishi K."/>
            <person name="Rigoutsos I."/>
            <person name="Sano M."/>
            <person name="Sasaki A."/>
            <person name="Sasakura Y."/>
            <person name="Shoguchi E."/>
            <person name="Shin-i T."/>
            <person name="Spagnuolo A."/>
            <person name="Stainier D."/>
            <person name="Suzuki M.M."/>
            <person name="Tassy O."/>
            <person name="Takatori N."/>
            <person name="Tokuoka M."/>
            <person name="Yagi K."/>
            <person name="Yoshizaki F."/>
            <person name="Wada S."/>
            <person name="Zhang C."/>
            <person name="Hyatt P.D."/>
            <person name="Larimer F."/>
            <person name="Detter C."/>
            <person name="Doggett N."/>
            <person name="Glavina T."/>
            <person name="Hawkins T."/>
            <person name="Richardson P."/>
            <person name="Lucas S."/>
            <person name="Kohara Y."/>
            <person name="Levine M."/>
            <person name="Satoh N."/>
            <person name="Rokhsar D.S."/>
        </authorList>
    </citation>
    <scope>NUCLEOTIDE SEQUENCE [LARGE SCALE GENOMIC DNA]</scope>
</reference>
<evidence type="ECO:0000313" key="7">
    <source>
        <dbReference type="Proteomes" id="UP000008144"/>
    </source>
</evidence>
<evidence type="ECO:0000256" key="1">
    <source>
        <dbReference type="ARBA" id="ARBA00009648"/>
    </source>
</evidence>
<evidence type="ECO:0000313" key="6">
    <source>
        <dbReference type="Ensembl" id="ENSCINP00000001609.3"/>
    </source>
</evidence>
<comment type="similarity">
    <text evidence="1">Belongs to the FKBP6 family.</text>
</comment>